<organism evidence="14 15">
    <name type="scientific">Patiria miniata</name>
    <name type="common">Bat star</name>
    <name type="synonym">Asterina miniata</name>
    <dbReference type="NCBI Taxonomy" id="46514"/>
    <lineage>
        <taxon>Eukaryota</taxon>
        <taxon>Metazoa</taxon>
        <taxon>Echinodermata</taxon>
        <taxon>Eleutherozoa</taxon>
        <taxon>Asterozoa</taxon>
        <taxon>Asteroidea</taxon>
        <taxon>Valvatacea</taxon>
        <taxon>Valvatida</taxon>
        <taxon>Asterinidae</taxon>
        <taxon>Patiria</taxon>
    </lineage>
</organism>
<dbReference type="CDD" id="cd00610">
    <property type="entry name" value="OAT_like"/>
    <property type="match status" value="1"/>
</dbReference>
<keyword evidence="15" id="KW-1185">Reference proteome</keyword>
<dbReference type="NCBIfam" id="TIGR00699">
    <property type="entry name" value="GABAtrns_euk"/>
    <property type="match status" value="1"/>
</dbReference>
<evidence type="ECO:0000256" key="3">
    <source>
        <dbReference type="ARBA" id="ARBA00012876"/>
    </source>
</evidence>
<keyword evidence="7 13" id="KW-0663">Pyridoxal phosphate</keyword>
<dbReference type="FunFam" id="3.40.640.10:FF:000073">
    <property type="entry name" value="Probable 4-aminobutyrate aminotransferase"/>
    <property type="match status" value="1"/>
</dbReference>
<dbReference type="SUPFAM" id="SSF53383">
    <property type="entry name" value="PLP-dependent transferases"/>
    <property type="match status" value="1"/>
</dbReference>
<dbReference type="GO" id="GO:0034386">
    <property type="term" value="F:4-aminobutyrate:2-oxoglutarate transaminase activity"/>
    <property type="evidence" value="ECO:0007669"/>
    <property type="project" value="UniProtKB-EC"/>
</dbReference>
<dbReference type="PIRSF" id="PIRSF000521">
    <property type="entry name" value="Transaminase_4ab_Lys_Orn"/>
    <property type="match status" value="1"/>
</dbReference>
<dbReference type="PANTHER" id="PTHR43206:SF1">
    <property type="entry name" value="4-AMINOBUTYRATE AMINOTRANSFERASE, MITOCHONDRIAL"/>
    <property type="match status" value="1"/>
</dbReference>
<evidence type="ECO:0000256" key="9">
    <source>
        <dbReference type="ARBA" id="ARBA00030204"/>
    </source>
</evidence>
<dbReference type="Gene3D" id="3.40.640.10">
    <property type="entry name" value="Type I PLP-dependent aspartate aminotransferase-like (Major domain)"/>
    <property type="match status" value="1"/>
</dbReference>
<evidence type="ECO:0000256" key="11">
    <source>
        <dbReference type="ARBA" id="ARBA00031787"/>
    </source>
</evidence>
<accession>A0A913Z938</accession>
<comment type="similarity">
    <text evidence="2 13">Belongs to the class-III pyridoxal-phosphate-dependent aminotransferase family.</text>
</comment>
<evidence type="ECO:0000313" key="14">
    <source>
        <dbReference type="EnsemblMetazoa" id="XP_038048298.1"/>
    </source>
</evidence>
<dbReference type="AlphaFoldDB" id="A0A913Z938"/>
<comment type="cofactor">
    <cofactor evidence="1">
        <name>pyridoxal 5'-phosphate</name>
        <dbReference type="ChEBI" id="CHEBI:597326"/>
    </cofactor>
</comment>
<keyword evidence="6" id="KW-0808">Transferase</keyword>
<dbReference type="GeneID" id="119722322"/>
<evidence type="ECO:0000313" key="15">
    <source>
        <dbReference type="Proteomes" id="UP000887568"/>
    </source>
</evidence>
<dbReference type="OrthoDB" id="5419315at2759"/>
<dbReference type="EC" id="2.6.1.19" evidence="4"/>
<evidence type="ECO:0000256" key="1">
    <source>
        <dbReference type="ARBA" id="ARBA00001933"/>
    </source>
</evidence>
<dbReference type="GO" id="GO:0005739">
    <property type="term" value="C:mitochondrion"/>
    <property type="evidence" value="ECO:0007669"/>
    <property type="project" value="TreeGrafter"/>
</dbReference>
<name>A0A913Z938_PATMI</name>
<dbReference type="OMA" id="ERIMTTW"/>
<dbReference type="Pfam" id="PF00202">
    <property type="entry name" value="Aminotran_3"/>
    <property type="match status" value="1"/>
</dbReference>
<evidence type="ECO:0000256" key="4">
    <source>
        <dbReference type="ARBA" id="ARBA00012912"/>
    </source>
</evidence>
<evidence type="ECO:0000256" key="6">
    <source>
        <dbReference type="ARBA" id="ARBA00022679"/>
    </source>
</evidence>
<evidence type="ECO:0000256" key="2">
    <source>
        <dbReference type="ARBA" id="ARBA00008954"/>
    </source>
</evidence>
<dbReference type="InterPro" id="IPR015422">
    <property type="entry name" value="PyrdxlP-dep_Trfase_small"/>
</dbReference>
<dbReference type="GO" id="GO:0047298">
    <property type="term" value="F:(S)-3-amino-2-methylpropionate transaminase activity"/>
    <property type="evidence" value="ECO:0007669"/>
    <property type="project" value="UniProtKB-EC"/>
</dbReference>
<dbReference type="InterPro" id="IPR005814">
    <property type="entry name" value="Aminotrans_3"/>
</dbReference>
<evidence type="ECO:0000256" key="5">
    <source>
        <dbReference type="ARBA" id="ARBA00022576"/>
    </source>
</evidence>
<evidence type="ECO:0000256" key="12">
    <source>
        <dbReference type="ARBA" id="ARBA00048021"/>
    </source>
</evidence>
<dbReference type="GO" id="GO:0030170">
    <property type="term" value="F:pyridoxal phosphate binding"/>
    <property type="evidence" value="ECO:0007669"/>
    <property type="project" value="InterPro"/>
</dbReference>
<dbReference type="InterPro" id="IPR015421">
    <property type="entry name" value="PyrdxlP-dep_Trfase_major"/>
</dbReference>
<evidence type="ECO:0000256" key="7">
    <source>
        <dbReference type="ARBA" id="ARBA00022898"/>
    </source>
</evidence>
<dbReference type="RefSeq" id="XP_038048298.1">
    <property type="nucleotide sequence ID" value="XM_038192370.1"/>
</dbReference>
<dbReference type="EnsemblMetazoa" id="XM_038192370.1">
    <property type="protein sequence ID" value="XP_038048298.1"/>
    <property type="gene ID" value="LOC119722322"/>
</dbReference>
<proteinExistence type="inferred from homology"/>
<dbReference type="EC" id="2.6.1.22" evidence="3"/>
<protein>
    <recommendedName>
        <fullName evidence="10">(S)-3-amino-2-methylpropionate transaminase</fullName>
        <ecNumber evidence="4">2.6.1.19</ecNumber>
        <ecNumber evidence="3">2.6.1.22</ecNumber>
    </recommendedName>
    <alternativeName>
        <fullName evidence="11">GABA aminotransferase</fullName>
    </alternativeName>
    <alternativeName>
        <fullName evidence="9">Gamma-amino-N-butyrate transaminase</fullName>
    </alternativeName>
    <alternativeName>
        <fullName evidence="8">L-AIBAT</fullName>
    </alternativeName>
</protein>
<dbReference type="Gene3D" id="3.90.1150.10">
    <property type="entry name" value="Aspartate Aminotransferase, domain 1"/>
    <property type="match status" value="1"/>
</dbReference>
<sequence length="504" mass="55503">MAWIQRLRLSRIYPSSWTGCFHGSVCRGLSVTSANAAVQKLVPNEYDGPSVKTPIPGPRSQELIAKLDAITKNSGTVQYFVDFKASLGNYLVDVDGNRLLDLFMQISSIPIGYNHPAVIDVLKSSDNLHAMVNRPALGVFPGETFPDMLDQAFMQCAPKGLTKVQPMMCGACSNENAIKQAFLTYRRKKRGGPATQEEMDSCVTGKEPGCPPYTVLSFTGSFHGRTLGCLSMTNSKPIFRLDFPSLGWPVAPFPRLNYPLEDFVSENKAEESRCLQEVIRSIEENKVRGRDVAAVIVEPIQGEGGDNLASADFFRQLQAICKEHGVALVLDEVQTGCGTSGHFWAHEAWGLPEPPDFVTFSKKMLSGGYYFKDEFAVDAPSRIFNTWMGDPPKLLMLGAIIKVIQEMDLVGQARESGQYMMDGIKDLQARYPQHLSRARGMGTHIAVDGKDTESAAKIASLVREKGVIMGLSGKQSIRFRPALVFQPHHADICLERFDDVLASL</sequence>
<evidence type="ECO:0000256" key="13">
    <source>
        <dbReference type="RuleBase" id="RU003560"/>
    </source>
</evidence>
<dbReference type="GO" id="GO:0009450">
    <property type="term" value="P:gamma-aminobutyric acid catabolic process"/>
    <property type="evidence" value="ECO:0007669"/>
    <property type="project" value="TreeGrafter"/>
</dbReference>
<dbReference type="InterPro" id="IPR004631">
    <property type="entry name" value="4NH2But_aminotransferase_euk"/>
</dbReference>
<evidence type="ECO:0000256" key="8">
    <source>
        <dbReference type="ARBA" id="ARBA00029760"/>
    </source>
</evidence>
<keyword evidence="5" id="KW-0032">Aminotransferase</keyword>
<dbReference type="Proteomes" id="UP000887568">
    <property type="component" value="Unplaced"/>
</dbReference>
<dbReference type="InterPro" id="IPR015424">
    <property type="entry name" value="PyrdxlP-dep_Trfase"/>
</dbReference>
<evidence type="ECO:0000256" key="10">
    <source>
        <dbReference type="ARBA" id="ARBA00030857"/>
    </source>
</evidence>
<reference evidence="14" key="1">
    <citation type="submission" date="2022-11" db="UniProtKB">
        <authorList>
            <consortium name="EnsemblMetazoa"/>
        </authorList>
    </citation>
    <scope>IDENTIFICATION</scope>
</reference>
<comment type="catalytic activity">
    <reaction evidence="12">
        <text>4-aminobutanoate + 2-oxoglutarate = succinate semialdehyde + L-glutamate</text>
        <dbReference type="Rhea" id="RHEA:23352"/>
        <dbReference type="ChEBI" id="CHEBI:16810"/>
        <dbReference type="ChEBI" id="CHEBI:29985"/>
        <dbReference type="ChEBI" id="CHEBI:57706"/>
        <dbReference type="ChEBI" id="CHEBI:59888"/>
        <dbReference type="EC" id="2.6.1.19"/>
    </reaction>
</comment>
<dbReference type="PANTHER" id="PTHR43206">
    <property type="entry name" value="AMINOTRANSFERASE"/>
    <property type="match status" value="1"/>
</dbReference>